<keyword evidence="2" id="KW-1185">Reference proteome</keyword>
<evidence type="ECO:0000313" key="1">
    <source>
        <dbReference type="EMBL" id="KAF9472572.1"/>
    </source>
</evidence>
<gene>
    <name evidence="1" type="ORF">BDN70DRAFT_453606</name>
</gene>
<reference evidence="1" key="1">
    <citation type="submission" date="2020-11" db="EMBL/GenBank/DDBJ databases">
        <authorList>
            <consortium name="DOE Joint Genome Institute"/>
            <person name="Ahrendt S."/>
            <person name="Riley R."/>
            <person name="Andreopoulos W."/>
            <person name="Labutti K."/>
            <person name="Pangilinan J."/>
            <person name="Ruiz-Duenas F.J."/>
            <person name="Barrasa J.M."/>
            <person name="Sanchez-Garcia M."/>
            <person name="Camarero S."/>
            <person name="Miyauchi S."/>
            <person name="Serrano A."/>
            <person name="Linde D."/>
            <person name="Babiker R."/>
            <person name="Drula E."/>
            <person name="Ayuso-Fernandez I."/>
            <person name="Pacheco R."/>
            <person name="Padilla G."/>
            <person name="Ferreira P."/>
            <person name="Barriuso J."/>
            <person name="Kellner H."/>
            <person name="Castanera R."/>
            <person name="Alfaro M."/>
            <person name="Ramirez L."/>
            <person name="Pisabarro A.G."/>
            <person name="Kuo A."/>
            <person name="Tritt A."/>
            <person name="Lipzen A."/>
            <person name="He G."/>
            <person name="Yan M."/>
            <person name="Ng V."/>
            <person name="Cullen D."/>
            <person name="Martin F."/>
            <person name="Rosso M.-N."/>
            <person name="Henrissat B."/>
            <person name="Hibbett D."/>
            <person name="Martinez A.T."/>
            <person name="Grigoriev I.V."/>
        </authorList>
    </citation>
    <scope>NUCLEOTIDE SEQUENCE</scope>
    <source>
        <strain evidence="1">CIRM-BRFM 674</strain>
    </source>
</reference>
<sequence length="87" mass="10295">MFRFLKVHWPPLGLCRQENSIFRVSAQAFERSLFPEQEVYPSLFLVLRRRASLLHTPALLFLLGYLYHSFNDVTSTTSLHRHRFSIS</sequence>
<dbReference type="EMBL" id="MU155520">
    <property type="protein sequence ID" value="KAF9472572.1"/>
    <property type="molecule type" value="Genomic_DNA"/>
</dbReference>
<name>A0A9P5YNT2_9AGAR</name>
<comment type="caution">
    <text evidence="1">The sequence shown here is derived from an EMBL/GenBank/DDBJ whole genome shotgun (WGS) entry which is preliminary data.</text>
</comment>
<dbReference type="Proteomes" id="UP000807469">
    <property type="component" value="Unassembled WGS sequence"/>
</dbReference>
<accession>A0A9P5YNT2</accession>
<organism evidence="1 2">
    <name type="scientific">Pholiota conissans</name>
    <dbReference type="NCBI Taxonomy" id="109636"/>
    <lineage>
        <taxon>Eukaryota</taxon>
        <taxon>Fungi</taxon>
        <taxon>Dikarya</taxon>
        <taxon>Basidiomycota</taxon>
        <taxon>Agaricomycotina</taxon>
        <taxon>Agaricomycetes</taxon>
        <taxon>Agaricomycetidae</taxon>
        <taxon>Agaricales</taxon>
        <taxon>Agaricineae</taxon>
        <taxon>Strophariaceae</taxon>
        <taxon>Pholiota</taxon>
    </lineage>
</organism>
<evidence type="ECO:0000313" key="2">
    <source>
        <dbReference type="Proteomes" id="UP000807469"/>
    </source>
</evidence>
<protein>
    <submittedName>
        <fullName evidence="1">Uncharacterized protein</fullName>
    </submittedName>
</protein>
<proteinExistence type="predicted"/>
<dbReference type="AlphaFoldDB" id="A0A9P5YNT2"/>